<comment type="caution">
    <text evidence="2">The sequence shown here is derived from an EMBL/GenBank/DDBJ whole genome shotgun (WGS) entry which is preliminary data.</text>
</comment>
<feature type="domain" description="Reverse transcriptase" evidence="1">
    <location>
        <begin position="262"/>
        <end position="346"/>
    </location>
</feature>
<sequence>MILVVLVLVEIILGWQLGTLTLSFPLMTKNVVISKVADANLSMILWTKCIYMIWVFKVLPLRDIAVTPLKDLIGQSISLKHQEFKIREELKSILYHEEIFLRQKSRCEWLKLGDRNTSYFYRRTIQRRKFNKITALRDADGDWVFDPDMLKSEVVNFFQNLYGEDPSQLENLPHSVFPSLSSEDVNFLGRNVTNKEIKAALFDMAPFKTLGSDGFQAGFFQNQWDNVGGTICEWVKNVFGGDNIDPGFNNTLIVLIPTVQNPKNFSQFRPISLCSVLKLVMKVIANRFKSIFLKIIGQEQAGFIASRSIIDNVIIAQEVLHSKRTKKKLQWMAIKIDLEKAYDRVR</sequence>
<dbReference type="PANTHER" id="PTHR46890">
    <property type="entry name" value="NON-LTR RETROLELEMENT REVERSE TRANSCRIPTASE-LIKE PROTEIN-RELATED"/>
    <property type="match status" value="1"/>
</dbReference>
<organism evidence="2 3">
    <name type="scientific">Gossypium stocksii</name>
    <dbReference type="NCBI Taxonomy" id="47602"/>
    <lineage>
        <taxon>Eukaryota</taxon>
        <taxon>Viridiplantae</taxon>
        <taxon>Streptophyta</taxon>
        <taxon>Embryophyta</taxon>
        <taxon>Tracheophyta</taxon>
        <taxon>Spermatophyta</taxon>
        <taxon>Magnoliopsida</taxon>
        <taxon>eudicotyledons</taxon>
        <taxon>Gunneridae</taxon>
        <taxon>Pentapetalae</taxon>
        <taxon>rosids</taxon>
        <taxon>malvids</taxon>
        <taxon>Malvales</taxon>
        <taxon>Malvaceae</taxon>
        <taxon>Malvoideae</taxon>
        <taxon>Gossypium</taxon>
    </lineage>
</organism>
<dbReference type="PANTHER" id="PTHR46890:SF48">
    <property type="entry name" value="RNA-DIRECTED DNA POLYMERASE"/>
    <property type="match status" value="1"/>
</dbReference>
<evidence type="ECO:0000313" key="3">
    <source>
        <dbReference type="Proteomes" id="UP000828251"/>
    </source>
</evidence>
<dbReference type="Proteomes" id="UP000828251">
    <property type="component" value="Unassembled WGS sequence"/>
</dbReference>
<name>A0A9D4AI91_9ROSI</name>
<dbReference type="InterPro" id="IPR052343">
    <property type="entry name" value="Retrotransposon-Effector_Assoc"/>
</dbReference>
<protein>
    <recommendedName>
        <fullName evidence="1">Reverse transcriptase domain-containing protein</fullName>
    </recommendedName>
</protein>
<dbReference type="InterPro" id="IPR000477">
    <property type="entry name" value="RT_dom"/>
</dbReference>
<gene>
    <name evidence="2" type="ORF">J1N35_004440</name>
</gene>
<keyword evidence="3" id="KW-1185">Reference proteome</keyword>
<reference evidence="2 3" key="1">
    <citation type="journal article" date="2021" name="Plant Biotechnol. J.">
        <title>Multi-omics assisted identification of the key and species-specific regulatory components of drought-tolerant mechanisms in Gossypium stocksii.</title>
        <authorList>
            <person name="Yu D."/>
            <person name="Ke L."/>
            <person name="Zhang D."/>
            <person name="Wu Y."/>
            <person name="Sun Y."/>
            <person name="Mei J."/>
            <person name="Sun J."/>
            <person name="Sun Y."/>
        </authorList>
    </citation>
    <scope>NUCLEOTIDE SEQUENCE [LARGE SCALE GENOMIC DNA]</scope>
    <source>
        <strain evidence="3">cv. E1</strain>
        <tissue evidence="2">Leaf</tissue>
    </source>
</reference>
<dbReference type="Pfam" id="PF00078">
    <property type="entry name" value="RVT_1"/>
    <property type="match status" value="1"/>
</dbReference>
<dbReference type="AlphaFoldDB" id="A0A9D4AI91"/>
<dbReference type="OrthoDB" id="1938551at2759"/>
<evidence type="ECO:0000313" key="2">
    <source>
        <dbReference type="EMBL" id="KAH1121280.1"/>
    </source>
</evidence>
<dbReference type="EMBL" id="JAIQCV010000002">
    <property type="protein sequence ID" value="KAH1121280.1"/>
    <property type="molecule type" value="Genomic_DNA"/>
</dbReference>
<accession>A0A9D4AI91</accession>
<evidence type="ECO:0000259" key="1">
    <source>
        <dbReference type="Pfam" id="PF00078"/>
    </source>
</evidence>
<proteinExistence type="predicted"/>